<protein>
    <submittedName>
        <fullName evidence="2">Transcription activator effector binding protein</fullName>
    </submittedName>
</protein>
<reference evidence="2 3" key="1">
    <citation type="journal article" date="2011" name="J. Bacteriol.">
        <title>Complete genome sequence and updated annotation of Desulfovibrio alaskensis G20.</title>
        <authorList>
            <person name="Hauser L.J."/>
            <person name="Land M.L."/>
            <person name="Brown S.D."/>
            <person name="Larimer F."/>
            <person name="Keller K.L."/>
            <person name="Rapp-Giles B.J."/>
            <person name="Price M.N."/>
            <person name="Lin M."/>
            <person name="Bruce D.C."/>
            <person name="Detter J.C."/>
            <person name="Tapia R."/>
            <person name="Han C.S."/>
            <person name="Goodwin L.A."/>
            <person name="Cheng J.F."/>
            <person name="Pitluck S."/>
            <person name="Copeland A."/>
            <person name="Lucas S."/>
            <person name="Nolan M."/>
            <person name="Lapidus A.L."/>
            <person name="Palumbo A.V."/>
            <person name="Wall J.D."/>
        </authorList>
    </citation>
    <scope>NUCLEOTIDE SEQUENCE [LARGE SCALE GENOMIC DNA]</scope>
    <source>
        <strain evidence="3">ATCC BAA 1058 / DSM 17464 / G20</strain>
    </source>
</reference>
<dbReference type="Gene3D" id="3.20.80.10">
    <property type="entry name" value="Regulatory factor, effector binding domain"/>
    <property type="match status" value="1"/>
</dbReference>
<dbReference type="KEGG" id="dde:Dde_2753"/>
<evidence type="ECO:0000313" key="3">
    <source>
        <dbReference type="Proteomes" id="UP000002710"/>
    </source>
</evidence>
<proteinExistence type="predicted"/>
<dbReference type="eggNOG" id="COG3449">
    <property type="taxonomic scope" value="Bacteria"/>
</dbReference>
<gene>
    <name evidence="2" type="ordered locus">Dde_2753</name>
</gene>
<dbReference type="Pfam" id="PF06445">
    <property type="entry name" value="GyrI-like"/>
    <property type="match status" value="1"/>
</dbReference>
<dbReference type="EMBL" id="CP000112">
    <property type="protein sequence ID" value="ABB39549.1"/>
    <property type="molecule type" value="Genomic_DNA"/>
</dbReference>
<dbReference type="PANTHER" id="PTHR40055">
    <property type="entry name" value="TRANSCRIPTIONAL REGULATOR YGIV-RELATED"/>
    <property type="match status" value="1"/>
</dbReference>
<dbReference type="RefSeq" id="WP_011368570.1">
    <property type="nucleotide sequence ID" value="NC_007519.1"/>
</dbReference>
<dbReference type="InterPro" id="IPR011256">
    <property type="entry name" value="Reg_factor_effector_dom_sf"/>
</dbReference>
<keyword evidence="3" id="KW-1185">Reference proteome</keyword>
<dbReference type="Proteomes" id="UP000002710">
    <property type="component" value="Chromosome"/>
</dbReference>
<dbReference type="SMART" id="SM00871">
    <property type="entry name" value="AraC_E_bind"/>
    <property type="match status" value="1"/>
</dbReference>
<dbReference type="InterPro" id="IPR029442">
    <property type="entry name" value="GyrI-like"/>
</dbReference>
<dbReference type="HOGENOM" id="CLU_113664_3_0_7"/>
<feature type="domain" description="AraC effector-binding" evidence="1">
    <location>
        <begin position="1"/>
        <end position="154"/>
    </location>
</feature>
<organism evidence="2 3">
    <name type="scientific">Oleidesulfovibrio alaskensis (strain ATCC BAA-1058 / DSM 17464 / G20)</name>
    <name type="common">Desulfovibrio alaskensis</name>
    <dbReference type="NCBI Taxonomy" id="207559"/>
    <lineage>
        <taxon>Bacteria</taxon>
        <taxon>Pseudomonadati</taxon>
        <taxon>Thermodesulfobacteriota</taxon>
        <taxon>Desulfovibrionia</taxon>
        <taxon>Desulfovibrionales</taxon>
        <taxon>Desulfovibrionaceae</taxon>
        <taxon>Oleidesulfovibrio</taxon>
    </lineage>
</organism>
<sequence>MDIRVVMLSAFTVAGIRAYGPYSVSAPEAWNTLAPWLARMEKSGAELSYWGIMHDDIHITQPEKIRYDAMVAVPADLRLDGSVFARRMDACEYAMAEHKGPYHEVQAIWLSLFWDWLPFSGRCPATLPCLEQYMGNPVRTPSALLTTRLYLPLAPL</sequence>
<dbReference type="InterPro" id="IPR050908">
    <property type="entry name" value="SmbC-like"/>
</dbReference>
<accession>Q30XP7</accession>
<name>Q30XP7_OLEA2</name>
<dbReference type="STRING" id="207559.Dde_2753"/>
<evidence type="ECO:0000259" key="1">
    <source>
        <dbReference type="SMART" id="SM00871"/>
    </source>
</evidence>
<dbReference type="SUPFAM" id="SSF55136">
    <property type="entry name" value="Probable bacterial effector-binding domain"/>
    <property type="match status" value="1"/>
</dbReference>
<dbReference type="AlphaFoldDB" id="Q30XP7"/>
<dbReference type="PANTHER" id="PTHR40055:SF1">
    <property type="entry name" value="TRANSCRIPTIONAL REGULATOR YGIV-RELATED"/>
    <property type="match status" value="1"/>
</dbReference>
<evidence type="ECO:0000313" key="2">
    <source>
        <dbReference type="EMBL" id="ABB39549.1"/>
    </source>
</evidence>
<dbReference type="InterPro" id="IPR010499">
    <property type="entry name" value="AraC_E-bd"/>
</dbReference>